<accession>A0AAD9WGQ2</accession>
<protein>
    <submittedName>
        <fullName evidence="2">Uncharacterized protein</fullName>
    </submittedName>
</protein>
<sequence length="78" mass="9040">MWHFLPCTTFSLVVHDYDLCLINKYGHSCTKLLFAIASKHKSRVPSSSASRPSTSSTKEKHHMHIMFNMWRTFSPLDN</sequence>
<name>A0AAD9WGQ2_EUCGR</name>
<keyword evidence="3" id="KW-1185">Reference proteome</keyword>
<evidence type="ECO:0000313" key="3">
    <source>
        <dbReference type="Proteomes" id="UP000030711"/>
    </source>
</evidence>
<organism evidence="2 3">
    <name type="scientific">Eucalyptus grandis</name>
    <name type="common">Flooded gum</name>
    <dbReference type="NCBI Taxonomy" id="71139"/>
    <lineage>
        <taxon>Eukaryota</taxon>
        <taxon>Viridiplantae</taxon>
        <taxon>Streptophyta</taxon>
        <taxon>Embryophyta</taxon>
        <taxon>Tracheophyta</taxon>
        <taxon>Spermatophyta</taxon>
        <taxon>Magnoliopsida</taxon>
        <taxon>eudicotyledons</taxon>
        <taxon>Gunneridae</taxon>
        <taxon>Pentapetalae</taxon>
        <taxon>rosids</taxon>
        <taxon>malvids</taxon>
        <taxon>Myrtales</taxon>
        <taxon>Myrtaceae</taxon>
        <taxon>Myrtoideae</taxon>
        <taxon>Eucalypteae</taxon>
        <taxon>Eucalyptus</taxon>
    </lineage>
</organism>
<proteinExistence type="predicted"/>
<dbReference type="AlphaFoldDB" id="A0AAD9WGQ2"/>
<comment type="caution">
    <text evidence="2">The sequence shown here is derived from an EMBL/GenBank/DDBJ whole genome shotgun (WGS) entry which is preliminary data.</text>
</comment>
<gene>
    <name evidence="2" type="ORF">EUGRSUZ_L03316</name>
</gene>
<feature type="region of interest" description="Disordered" evidence="1">
    <location>
        <begin position="39"/>
        <end position="60"/>
    </location>
</feature>
<dbReference type="Proteomes" id="UP000030711">
    <property type="component" value="Unassembled WGS sequence"/>
</dbReference>
<evidence type="ECO:0000256" key="1">
    <source>
        <dbReference type="SAM" id="MobiDB-lite"/>
    </source>
</evidence>
<feature type="compositionally biased region" description="Low complexity" evidence="1">
    <location>
        <begin position="44"/>
        <end position="56"/>
    </location>
</feature>
<dbReference type="EMBL" id="MU850807">
    <property type="protein sequence ID" value="KAK2631156.1"/>
    <property type="molecule type" value="Genomic_DNA"/>
</dbReference>
<evidence type="ECO:0000313" key="2">
    <source>
        <dbReference type="EMBL" id="KAK2631156.1"/>
    </source>
</evidence>
<reference evidence="2 3" key="1">
    <citation type="journal article" date="2014" name="Nature">
        <title>The genome of Eucalyptus grandis.</title>
        <authorList>
            <person name="Myburg A.A."/>
            <person name="Grattapaglia D."/>
            <person name="Tuskan G.A."/>
            <person name="Hellsten U."/>
            <person name="Hayes R.D."/>
            <person name="Grimwood J."/>
            <person name="Jenkins J."/>
            <person name="Lindquist E."/>
            <person name="Tice H."/>
            <person name="Bauer D."/>
            <person name="Goodstein D.M."/>
            <person name="Dubchak I."/>
            <person name="Poliakov A."/>
            <person name="Mizrachi E."/>
            <person name="Kullan A.R."/>
            <person name="Hussey S.G."/>
            <person name="Pinard D."/>
            <person name="van der Merwe K."/>
            <person name="Singh P."/>
            <person name="van Jaarsveld I."/>
            <person name="Silva-Junior O.B."/>
            <person name="Togawa R.C."/>
            <person name="Pappas M.R."/>
            <person name="Faria D.A."/>
            <person name="Sansaloni C.P."/>
            <person name="Petroli C.D."/>
            <person name="Yang X."/>
            <person name="Ranjan P."/>
            <person name="Tschaplinski T.J."/>
            <person name="Ye C.Y."/>
            <person name="Li T."/>
            <person name="Sterck L."/>
            <person name="Vanneste K."/>
            <person name="Murat F."/>
            <person name="Soler M."/>
            <person name="Clemente H.S."/>
            <person name="Saidi N."/>
            <person name="Cassan-Wang H."/>
            <person name="Dunand C."/>
            <person name="Hefer C.A."/>
            <person name="Bornberg-Bauer E."/>
            <person name="Kersting A.R."/>
            <person name="Vining K."/>
            <person name="Amarasinghe V."/>
            <person name="Ranik M."/>
            <person name="Naithani S."/>
            <person name="Elser J."/>
            <person name="Boyd A.E."/>
            <person name="Liston A."/>
            <person name="Spatafora J.W."/>
            <person name="Dharmwardhana P."/>
            <person name="Raja R."/>
            <person name="Sullivan C."/>
            <person name="Romanel E."/>
            <person name="Alves-Ferreira M."/>
            <person name="Kulheim C."/>
            <person name="Foley W."/>
            <person name="Carocha V."/>
            <person name="Paiva J."/>
            <person name="Kudrna D."/>
            <person name="Brommonschenkel S.H."/>
            <person name="Pasquali G."/>
            <person name="Byrne M."/>
            <person name="Rigault P."/>
            <person name="Tibbits J."/>
            <person name="Spokevicius A."/>
            <person name="Jones R.C."/>
            <person name="Steane D.A."/>
            <person name="Vaillancourt R.E."/>
            <person name="Potts B.M."/>
            <person name="Joubert F."/>
            <person name="Barry K."/>
            <person name="Pappas G.J."/>
            <person name="Strauss S.H."/>
            <person name="Jaiswal P."/>
            <person name="Grima-Pettenati J."/>
            <person name="Salse J."/>
            <person name="Van de Peer Y."/>
            <person name="Rokhsar D.S."/>
            <person name="Schmutz J."/>
        </authorList>
    </citation>
    <scope>NUCLEOTIDE SEQUENCE [LARGE SCALE GENOMIC DNA]</scope>
    <source>
        <strain evidence="3">cv. BRASUZ1</strain>
        <tissue evidence="2">Leaf extractions</tissue>
    </source>
</reference>